<protein>
    <submittedName>
        <fullName evidence="2">Uncharacterized protein</fullName>
    </submittedName>
</protein>
<dbReference type="AlphaFoldDB" id="A0A7Z0EQ64"/>
<comment type="caution">
    <text evidence="2">The sequence shown here is derived from an EMBL/GenBank/DDBJ whole genome shotgun (WGS) entry which is preliminary data.</text>
</comment>
<evidence type="ECO:0000313" key="2">
    <source>
        <dbReference type="EMBL" id="NYJ35691.1"/>
    </source>
</evidence>
<organism evidence="2 3">
    <name type="scientific">Nocardiopsis aegyptia</name>
    <dbReference type="NCBI Taxonomy" id="220378"/>
    <lineage>
        <taxon>Bacteria</taxon>
        <taxon>Bacillati</taxon>
        <taxon>Actinomycetota</taxon>
        <taxon>Actinomycetes</taxon>
        <taxon>Streptosporangiales</taxon>
        <taxon>Nocardiopsidaceae</taxon>
        <taxon>Nocardiopsis</taxon>
    </lineage>
</organism>
<proteinExistence type="predicted"/>
<dbReference type="RefSeq" id="WP_312889324.1">
    <property type="nucleotide sequence ID" value="NZ_JACCFS010000001.1"/>
</dbReference>
<dbReference type="Proteomes" id="UP000572051">
    <property type="component" value="Unassembled WGS sequence"/>
</dbReference>
<evidence type="ECO:0000313" key="3">
    <source>
        <dbReference type="Proteomes" id="UP000572051"/>
    </source>
</evidence>
<keyword evidence="3" id="KW-1185">Reference proteome</keyword>
<sequence>MPTRDHEIPLRIVQIQPGIPILHTVLNEVARMELERLMSVKPYEWQSDFAKKYVGMGREEGLEVGREEGRAAEAAQNVIAVLQARGFAVSDEERSRITSCTDLATLEKWVPKAVTVERSDPGPQGRRPRRATLPGPPATSTMPLVGRTTRDHHPEAPPGAVE</sequence>
<reference evidence="2 3" key="1">
    <citation type="submission" date="2020-07" db="EMBL/GenBank/DDBJ databases">
        <title>Sequencing the genomes of 1000 actinobacteria strains.</title>
        <authorList>
            <person name="Klenk H.-P."/>
        </authorList>
    </citation>
    <scope>NUCLEOTIDE SEQUENCE [LARGE SCALE GENOMIC DNA]</scope>
    <source>
        <strain evidence="2 3">DSM 44442</strain>
    </source>
</reference>
<name>A0A7Z0EQ64_9ACTN</name>
<dbReference type="EMBL" id="JACCFS010000001">
    <property type="protein sequence ID" value="NYJ35691.1"/>
    <property type="molecule type" value="Genomic_DNA"/>
</dbReference>
<feature type="region of interest" description="Disordered" evidence="1">
    <location>
        <begin position="114"/>
        <end position="162"/>
    </location>
</feature>
<accession>A0A7Z0EQ64</accession>
<gene>
    <name evidence="2" type="ORF">HNR10_003572</name>
</gene>
<evidence type="ECO:0000256" key="1">
    <source>
        <dbReference type="SAM" id="MobiDB-lite"/>
    </source>
</evidence>